<dbReference type="Proteomes" id="UP000828390">
    <property type="component" value="Unassembled WGS sequence"/>
</dbReference>
<evidence type="ECO:0000313" key="2">
    <source>
        <dbReference type="Proteomes" id="UP000828390"/>
    </source>
</evidence>
<proteinExistence type="predicted"/>
<accession>A0A9D4N8F9</accession>
<dbReference type="EMBL" id="JAIWYP010000001">
    <property type="protein sequence ID" value="KAH3889114.1"/>
    <property type="molecule type" value="Genomic_DNA"/>
</dbReference>
<reference evidence="1" key="1">
    <citation type="journal article" date="2019" name="bioRxiv">
        <title>The Genome of the Zebra Mussel, Dreissena polymorpha: A Resource for Invasive Species Research.</title>
        <authorList>
            <person name="McCartney M.A."/>
            <person name="Auch B."/>
            <person name="Kono T."/>
            <person name="Mallez S."/>
            <person name="Zhang Y."/>
            <person name="Obille A."/>
            <person name="Becker A."/>
            <person name="Abrahante J.E."/>
            <person name="Garbe J."/>
            <person name="Badalamenti J.P."/>
            <person name="Herman A."/>
            <person name="Mangelson H."/>
            <person name="Liachko I."/>
            <person name="Sullivan S."/>
            <person name="Sone E.D."/>
            <person name="Koren S."/>
            <person name="Silverstein K.A.T."/>
            <person name="Beckman K.B."/>
            <person name="Gohl D.M."/>
        </authorList>
    </citation>
    <scope>NUCLEOTIDE SEQUENCE</scope>
    <source>
        <strain evidence="1">Duluth1</strain>
        <tissue evidence="1">Whole animal</tissue>
    </source>
</reference>
<protein>
    <submittedName>
        <fullName evidence="1">Uncharacterized protein</fullName>
    </submittedName>
</protein>
<sequence length="87" mass="10274">MLCQFDIKKNCAKLYPNVKLNVELEFHASSTFENKRTTLYPNVKLNVELECRVSTTFGLNVELNVELECHANSTFKNNFQHYLRMWN</sequence>
<name>A0A9D4N8F9_DREPO</name>
<comment type="caution">
    <text evidence="1">The sequence shown here is derived from an EMBL/GenBank/DDBJ whole genome shotgun (WGS) entry which is preliminary data.</text>
</comment>
<reference evidence="1" key="2">
    <citation type="submission" date="2020-11" db="EMBL/GenBank/DDBJ databases">
        <authorList>
            <person name="McCartney M.A."/>
            <person name="Auch B."/>
            <person name="Kono T."/>
            <person name="Mallez S."/>
            <person name="Becker A."/>
            <person name="Gohl D.M."/>
            <person name="Silverstein K.A.T."/>
            <person name="Koren S."/>
            <person name="Bechman K.B."/>
            <person name="Herman A."/>
            <person name="Abrahante J.E."/>
            <person name="Garbe J."/>
        </authorList>
    </citation>
    <scope>NUCLEOTIDE SEQUENCE</scope>
    <source>
        <strain evidence="1">Duluth1</strain>
        <tissue evidence="1">Whole animal</tissue>
    </source>
</reference>
<evidence type="ECO:0000313" key="1">
    <source>
        <dbReference type="EMBL" id="KAH3889114.1"/>
    </source>
</evidence>
<dbReference type="AlphaFoldDB" id="A0A9D4N8F9"/>
<keyword evidence="2" id="KW-1185">Reference proteome</keyword>
<organism evidence="1 2">
    <name type="scientific">Dreissena polymorpha</name>
    <name type="common">Zebra mussel</name>
    <name type="synonym">Mytilus polymorpha</name>
    <dbReference type="NCBI Taxonomy" id="45954"/>
    <lineage>
        <taxon>Eukaryota</taxon>
        <taxon>Metazoa</taxon>
        <taxon>Spiralia</taxon>
        <taxon>Lophotrochozoa</taxon>
        <taxon>Mollusca</taxon>
        <taxon>Bivalvia</taxon>
        <taxon>Autobranchia</taxon>
        <taxon>Heteroconchia</taxon>
        <taxon>Euheterodonta</taxon>
        <taxon>Imparidentia</taxon>
        <taxon>Neoheterodontei</taxon>
        <taxon>Myida</taxon>
        <taxon>Dreissenoidea</taxon>
        <taxon>Dreissenidae</taxon>
        <taxon>Dreissena</taxon>
    </lineage>
</organism>
<gene>
    <name evidence="1" type="ORF">DPMN_013163</name>
</gene>